<evidence type="ECO:0000259" key="2">
    <source>
        <dbReference type="Pfam" id="PF17131"/>
    </source>
</evidence>
<name>A0A6N9TQ66_DISTH</name>
<keyword evidence="3" id="KW-0449">Lipoprotein</keyword>
<evidence type="ECO:0000313" key="4">
    <source>
        <dbReference type="Proteomes" id="UP000469346"/>
    </source>
</evidence>
<keyword evidence="4" id="KW-1185">Reference proteome</keyword>
<reference evidence="3 4" key="1">
    <citation type="submission" date="2020-02" db="EMBL/GenBank/DDBJ databases">
        <title>Comparative genomics of sulfur disproportionating microorganisms.</title>
        <authorList>
            <person name="Ward L.M."/>
            <person name="Bertran E."/>
            <person name="Johnston D.T."/>
        </authorList>
    </citation>
    <scope>NUCLEOTIDE SEQUENCE [LARGE SCALE GENOMIC DNA]</scope>
    <source>
        <strain evidence="3 4">DSM 100025</strain>
    </source>
</reference>
<evidence type="ECO:0000313" key="3">
    <source>
        <dbReference type="EMBL" id="NDY41577.1"/>
    </source>
</evidence>
<sequence length="267" mass="30926">MKTQGKMLGILAVATWILWAAGPAGAAGPSVSEIVEKANLMAYYQGRDGKARVQMTIVDSQGRKRERNFVILRKDKEDGGDQYYYVYFHRPSDVRKMIFMVWKHPGKDDDRWLYLPALDLVKRIAATDKRSSFVGSDFLYEDVSGRSITEDEHELVETTDRYYVLKNTPKDPASVEFGYYKVWVDRATFLPVRAEYYDRAGKKYRVIEALEIRTIQGYPTVVKSRVSNLETGSVTTLEFSEIKYDIGLSDRIFTERYLRRPPREARR</sequence>
<feature type="domain" description="Uncharacterized protein TP-0789" evidence="2">
    <location>
        <begin position="80"/>
        <end position="260"/>
    </location>
</feature>
<feature type="signal peptide" evidence="1">
    <location>
        <begin position="1"/>
        <end position="26"/>
    </location>
</feature>
<organism evidence="3 4">
    <name type="scientific">Dissulfurirhabdus thermomarina</name>
    <dbReference type="NCBI Taxonomy" id="1765737"/>
    <lineage>
        <taxon>Bacteria</taxon>
        <taxon>Deltaproteobacteria</taxon>
        <taxon>Dissulfurirhabdaceae</taxon>
        <taxon>Dissulfurirhabdus</taxon>
    </lineage>
</organism>
<accession>A0A6N9TQ66</accession>
<comment type="caution">
    <text evidence="3">The sequence shown here is derived from an EMBL/GenBank/DDBJ whole genome shotgun (WGS) entry which is preliminary data.</text>
</comment>
<protein>
    <submittedName>
        <fullName evidence="3">Outer membrane lipoprotein-sorting protein</fullName>
    </submittedName>
</protein>
<dbReference type="EMBL" id="JAAGRR010000009">
    <property type="protein sequence ID" value="NDY41577.1"/>
    <property type="molecule type" value="Genomic_DNA"/>
</dbReference>
<dbReference type="InterPro" id="IPR033399">
    <property type="entry name" value="TP_0789-like"/>
</dbReference>
<dbReference type="CDD" id="cd16329">
    <property type="entry name" value="LolA_like"/>
    <property type="match status" value="1"/>
</dbReference>
<feature type="chain" id="PRO_5026812872" evidence="1">
    <location>
        <begin position="27"/>
        <end position="267"/>
    </location>
</feature>
<dbReference type="Pfam" id="PF17131">
    <property type="entry name" value="LolA_like"/>
    <property type="match status" value="1"/>
</dbReference>
<gene>
    <name evidence="3" type="ORF">G3N55_01755</name>
</gene>
<dbReference type="Proteomes" id="UP000469346">
    <property type="component" value="Unassembled WGS sequence"/>
</dbReference>
<dbReference type="AlphaFoldDB" id="A0A6N9TQ66"/>
<keyword evidence="1" id="KW-0732">Signal</keyword>
<proteinExistence type="predicted"/>
<dbReference type="Gene3D" id="2.50.20.10">
    <property type="entry name" value="Lipoprotein localisation LolA/LolB/LppX"/>
    <property type="match status" value="1"/>
</dbReference>
<evidence type="ECO:0000256" key="1">
    <source>
        <dbReference type="SAM" id="SignalP"/>
    </source>
</evidence>
<dbReference type="RefSeq" id="WP_163297734.1">
    <property type="nucleotide sequence ID" value="NZ_JAAGRR010000009.1"/>
</dbReference>